<keyword evidence="3" id="KW-1185">Reference proteome</keyword>
<protein>
    <submittedName>
        <fullName evidence="2">Helix-turn-helix domain-containing protein</fullName>
    </submittedName>
</protein>
<gene>
    <name evidence="2" type="ORF">KHQ06_30225</name>
</gene>
<sequence length="301" mass="34098">MAGSTLPRRALGRTLRNFRLRAGKGQFVSARHVDMSPQCISRMEDGQRVKISTAQIRELLEFYGIANPSQERDDLLGLWDEVKQQDQVSRAMGTSKGWWRSYSDQFTPHFDHYLNLEAASNHLTTHQLVMVHGLLQTPEYRRSLIKATHPDLSNVDVERRLELAARRQERLDDKNFRLDAILSEATLKHRPGGLTVMVDQLQHLADMGSRDNVSVRVVPFAVGTHAGLALQSFGLLEFPPFANHLKEPPVVYVEGSVGALYLDQEQVITRFQRAITDLQRVALSEDDTRELLSATAKEYAK</sequence>
<accession>A0ABX8CKB5</accession>
<reference evidence="2 3" key="1">
    <citation type="submission" date="2021-04" db="EMBL/GenBank/DDBJ databases">
        <title>Nocardia tengchongensis.</title>
        <authorList>
            <person name="Zhuang k."/>
            <person name="Ran Y."/>
            <person name="Li W."/>
        </authorList>
    </citation>
    <scope>NUCLEOTIDE SEQUENCE [LARGE SCALE GENOMIC DNA]</scope>
    <source>
        <strain evidence="2 3">CFH S0057</strain>
    </source>
</reference>
<dbReference type="SUPFAM" id="SSF47413">
    <property type="entry name" value="lambda repressor-like DNA-binding domains"/>
    <property type="match status" value="1"/>
</dbReference>
<dbReference type="InterPro" id="IPR010982">
    <property type="entry name" value="Lambda_DNA-bd_dom_sf"/>
</dbReference>
<evidence type="ECO:0000259" key="1">
    <source>
        <dbReference type="Pfam" id="PF19054"/>
    </source>
</evidence>
<organism evidence="2 3">
    <name type="scientific">Nocardia tengchongensis</name>
    <dbReference type="NCBI Taxonomy" id="2055889"/>
    <lineage>
        <taxon>Bacteria</taxon>
        <taxon>Bacillati</taxon>
        <taxon>Actinomycetota</taxon>
        <taxon>Actinomycetes</taxon>
        <taxon>Mycobacteriales</taxon>
        <taxon>Nocardiaceae</taxon>
        <taxon>Nocardia</taxon>
    </lineage>
</organism>
<evidence type="ECO:0000313" key="3">
    <source>
        <dbReference type="Proteomes" id="UP000683310"/>
    </source>
</evidence>
<dbReference type="Pfam" id="PF19054">
    <property type="entry name" value="DUF5753"/>
    <property type="match status" value="1"/>
</dbReference>
<feature type="domain" description="DUF5753" evidence="1">
    <location>
        <begin position="111"/>
        <end position="293"/>
    </location>
</feature>
<proteinExistence type="predicted"/>
<dbReference type="Proteomes" id="UP000683310">
    <property type="component" value="Chromosome"/>
</dbReference>
<dbReference type="EMBL" id="CP074371">
    <property type="protein sequence ID" value="QVI20411.1"/>
    <property type="molecule type" value="Genomic_DNA"/>
</dbReference>
<dbReference type="InterPro" id="IPR043917">
    <property type="entry name" value="DUF5753"/>
</dbReference>
<evidence type="ECO:0000313" key="2">
    <source>
        <dbReference type="EMBL" id="QVI20411.1"/>
    </source>
</evidence>
<dbReference type="Pfam" id="PF13560">
    <property type="entry name" value="HTH_31"/>
    <property type="match status" value="1"/>
</dbReference>
<name>A0ABX8CKB5_9NOCA</name>